<sequence length="110" mass="12283">MENQTMPTSQFSAAGLYEFWSLGDVNLDGKIDDKDLDLITDFIGSFWPGADLDEDGQITAADYQIAVANYGKDIYTYFNVWNEDIINWCLIGGGILAAGFILAAIYYKKF</sequence>
<keyword evidence="1" id="KW-0812">Transmembrane</keyword>
<gene>
    <name evidence="2" type="ORF">MM415B02061_0012</name>
</gene>
<reference evidence="2" key="1">
    <citation type="submission" date="2020-03" db="EMBL/GenBank/DDBJ databases">
        <title>The deep terrestrial virosphere.</title>
        <authorList>
            <person name="Holmfeldt K."/>
            <person name="Nilsson E."/>
            <person name="Simone D."/>
            <person name="Lopez-Fernandez M."/>
            <person name="Wu X."/>
            <person name="de Brujin I."/>
            <person name="Lundin D."/>
            <person name="Andersson A."/>
            <person name="Bertilsson S."/>
            <person name="Dopson M."/>
        </authorList>
    </citation>
    <scope>NUCLEOTIDE SEQUENCE</scope>
    <source>
        <strain evidence="2">MM415B02061</strain>
    </source>
</reference>
<dbReference type="EMBL" id="MT141153">
    <property type="protein sequence ID" value="QJA55354.1"/>
    <property type="molecule type" value="Genomic_DNA"/>
</dbReference>
<feature type="transmembrane region" description="Helical" evidence="1">
    <location>
        <begin position="85"/>
        <end position="107"/>
    </location>
</feature>
<keyword evidence="1" id="KW-0472">Membrane</keyword>
<dbReference type="SUPFAM" id="SSF47473">
    <property type="entry name" value="EF-hand"/>
    <property type="match status" value="1"/>
</dbReference>
<dbReference type="AlphaFoldDB" id="A0A6M3ID47"/>
<protein>
    <recommendedName>
        <fullName evidence="3">Dockerin domain-containing protein</fullName>
    </recommendedName>
</protein>
<evidence type="ECO:0000313" key="2">
    <source>
        <dbReference type="EMBL" id="QJA55354.1"/>
    </source>
</evidence>
<name>A0A6M3ID47_9ZZZZ</name>
<dbReference type="InterPro" id="IPR018247">
    <property type="entry name" value="EF_Hand_1_Ca_BS"/>
</dbReference>
<dbReference type="Gene3D" id="1.10.1330.10">
    <property type="entry name" value="Dockerin domain"/>
    <property type="match status" value="1"/>
</dbReference>
<organism evidence="2">
    <name type="scientific">viral metagenome</name>
    <dbReference type="NCBI Taxonomy" id="1070528"/>
    <lineage>
        <taxon>unclassified sequences</taxon>
        <taxon>metagenomes</taxon>
        <taxon>organismal metagenomes</taxon>
    </lineage>
</organism>
<accession>A0A6M3ID47</accession>
<evidence type="ECO:0000256" key="1">
    <source>
        <dbReference type="SAM" id="Phobius"/>
    </source>
</evidence>
<keyword evidence="1" id="KW-1133">Transmembrane helix</keyword>
<dbReference type="GO" id="GO:0000272">
    <property type="term" value="P:polysaccharide catabolic process"/>
    <property type="evidence" value="ECO:0007669"/>
    <property type="project" value="InterPro"/>
</dbReference>
<dbReference type="PROSITE" id="PS00018">
    <property type="entry name" value="EF_HAND_1"/>
    <property type="match status" value="1"/>
</dbReference>
<evidence type="ECO:0008006" key="3">
    <source>
        <dbReference type="Google" id="ProtNLM"/>
    </source>
</evidence>
<proteinExistence type="predicted"/>
<dbReference type="InterPro" id="IPR011992">
    <property type="entry name" value="EF-hand-dom_pair"/>
</dbReference>
<dbReference type="InterPro" id="IPR036439">
    <property type="entry name" value="Dockerin_dom_sf"/>
</dbReference>